<keyword evidence="1" id="KW-0732">Signal</keyword>
<gene>
    <name evidence="2" type="ORF">ENSA7_75170</name>
</gene>
<accession>A0A2S9XQR2</accession>
<protein>
    <submittedName>
        <fullName evidence="2">Uncharacterized protein</fullName>
    </submittedName>
</protein>
<dbReference type="PROSITE" id="PS51257">
    <property type="entry name" value="PROKAR_LIPOPROTEIN"/>
    <property type="match status" value="1"/>
</dbReference>
<proteinExistence type="predicted"/>
<reference evidence="2 3" key="1">
    <citation type="submission" date="2018-03" db="EMBL/GenBank/DDBJ databases">
        <title>Draft Genome Sequences of the Obligatory Marine Myxobacteria Enhygromyxa salina SWB007.</title>
        <authorList>
            <person name="Poehlein A."/>
            <person name="Moghaddam J.A."/>
            <person name="Harms H."/>
            <person name="Alanjari M."/>
            <person name="Koenig G.M."/>
            <person name="Daniel R."/>
            <person name="Schaeberle T.F."/>
        </authorList>
    </citation>
    <scope>NUCLEOTIDE SEQUENCE [LARGE SCALE GENOMIC DNA]</scope>
    <source>
        <strain evidence="2 3">SWB007</strain>
    </source>
</reference>
<feature type="chain" id="PRO_5015647666" evidence="1">
    <location>
        <begin position="19"/>
        <end position="318"/>
    </location>
</feature>
<feature type="signal peptide" evidence="1">
    <location>
        <begin position="1"/>
        <end position="18"/>
    </location>
</feature>
<dbReference type="Proteomes" id="UP000238823">
    <property type="component" value="Unassembled WGS sequence"/>
</dbReference>
<dbReference type="EMBL" id="PVNL01000138">
    <property type="protein sequence ID" value="PRP95203.1"/>
    <property type="molecule type" value="Genomic_DNA"/>
</dbReference>
<evidence type="ECO:0000313" key="3">
    <source>
        <dbReference type="Proteomes" id="UP000238823"/>
    </source>
</evidence>
<evidence type="ECO:0000313" key="2">
    <source>
        <dbReference type="EMBL" id="PRP95203.1"/>
    </source>
</evidence>
<name>A0A2S9XQR2_9BACT</name>
<sequence length="318" mass="33617">MEAARCAASLLMVALATACGSSPEPDVRVEEFDLRTEIDIEAAVYAGPLYAVGSTSVIEESGTSWDLGVPLHGIAYVDEAGFPAVLAVVGDGGYVALARYGYNSGGFQEFTQEPTNIEADLLGVAGYFEMKDQLTLIVVGEDTLGVGQGIPEEGPLVWTATQPPPGGWGHLRDIRLEDDDVCVLGDAGALFCADVTTMIWGRVELDTDENLTRFCGGLRWEAVGSNGTVVIRGLPAEDTSVWTTAQVGSVDLVACSSGFSAAPVVVGANRTIYEVVDPTHAQRLVTLDWQPLTFDRETGFVMAGEGGHGGYLVEVKSY</sequence>
<organism evidence="2 3">
    <name type="scientific">Enhygromyxa salina</name>
    <dbReference type="NCBI Taxonomy" id="215803"/>
    <lineage>
        <taxon>Bacteria</taxon>
        <taxon>Pseudomonadati</taxon>
        <taxon>Myxococcota</taxon>
        <taxon>Polyangia</taxon>
        <taxon>Nannocystales</taxon>
        <taxon>Nannocystaceae</taxon>
        <taxon>Enhygromyxa</taxon>
    </lineage>
</organism>
<dbReference type="AlphaFoldDB" id="A0A2S9XQR2"/>
<evidence type="ECO:0000256" key="1">
    <source>
        <dbReference type="SAM" id="SignalP"/>
    </source>
</evidence>
<comment type="caution">
    <text evidence="2">The sequence shown here is derived from an EMBL/GenBank/DDBJ whole genome shotgun (WGS) entry which is preliminary data.</text>
</comment>